<dbReference type="Proteomes" id="UP000633509">
    <property type="component" value="Unassembled WGS sequence"/>
</dbReference>
<dbReference type="Gene3D" id="2.70.150.10">
    <property type="entry name" value="Calcium-transporting ATPase, cytoplasmic transduction domain A"/>
    <property type="match status" value="1"/>
</dbReference>
<protein>
    <submittedName>
        <fullName evidence="13">Cu2+-exporting ATPase</fullName>
    </submittedName>
</protein>
<dbReference type="InterPro" id="IPR018303">
    <property type="entry name" value="ATPase_P-typ_P_site"/>
</dbReference>
<dbReference type="SUPFAM" id="SSF81665">
    <property type="entry name" value="Calcium ATPase, transmembrane domain M"/>
    <property type="match status" value="1"/>
</dbReference>
<dbReference type="SUPFAM" id="SSF55008">
    <property type="entry name" value="HMA, heavy metal-associated domain"/>
    <property type="match status" value="1"/>
</dbReference>
<dbReference type="PANTHER" id="PTHR43520">
    <property type="entry name" value="ATP7, ISOFORM B"/>
    <property type="match status" value="1"/>
</dbReference>
<evidence type="ECO:0000256" key="8">
    <source>
        <dbReference type="ARBA" id="ARBA00022989"/>
    </source>
</evidence>
<dbReference type="InterPro" id="IPR044492">
    <property type="entry name" value="P_typ_ATPase_HD_dom"/>
</dbReference>
<comment type="similarity">
    <text evidence="2 10">Belongs to the cation transport ATPase (P-type) (TC 3.A.3) family. Type IB subfamily.</text>
</comment>
<dbReference type="InterPro" id="IPR008250">
    <property type="entry name" value="ATPase_P-typ_transduc_dom_A_sf"/>
</dbReference>
<keyword evidence="7" id="KW-1278">Translocase</keyword>
<evidence type="ECO:0000256" key="7">
    <source>
        <dbReference type="ARBA" id="ARBA00022967"/>
    </source>
</evidence>
<dbReference type="Pfam" id="PF00702">
    <property type="entry name" value="Hydrolase"/>
    <property type="match status" value="1"/>
</dbReference>
<organism evidence="13 14">
    <name type="scientific">Nonomuraea angiospora</name>
    <dbReference type="NCBI Taxonomy" id="46172"/>
    <lineage>
        <taxon>Bacteria</taxon>
        <taxon>Bacillati</taxon>
        <taxon>Actinomycetota</taxon>
        <taxon>Actinomycetes</taxon>
        <taxon>Streptosporangiales</taxon>
        <taxon>Streptosporangiaceae</taxon>
        <taxon>Nonomuraea</taxon>
    </lineage>
</organism>
<dbReference type="Pfam" id="PF00403">
    <property type="entry name" value="HMA"/>
    <property type="match status" value="1"/>
</dbReference>
<dbReference type="PROSITE" id="PS00154">
    <property type="entry name" value="ATPASE_E1_E2"/>
    <property type="match status" value="1"/>
</dbReference>
<evidence type="ECO:0000256" key="3">
    <source>
        <dbReference type="ARBA" id="ARBA00022692"/>
    </source>
</evidence>
<evidence type="ECO:0000313" key="13">
    <source>
        <dbReference type="EMBL" id="MBE1581743.1"/>
    </source>
</evidence>
<dbReference type="SFLD" id="SFLDF00027">
    <property type="entry name" value="p-type_atpase"/>
    <property type="match status" value="1"/>
</dbReference>
<keyword evidence="4 10" id="KW-0479">Metal-binding</keyword>
<evidence type="ECO:0000259" key="12">
    <source>
        <dbReference type="PROSITE" id="PS50846"/>
    </source>
</evidence>
<dbReference type="SFLD" id="SFLDG00002">
    <property type="entry name" value="C1.7:_P-type_atpase_like"/>
    <property type="match status" value="1"/>
</dbReference>
<dbReference type="NCBIfam" id="TIGR01525">
    <property type="entry name" value="ATPase-IB_hvy"/>
    <property type="match status" value="1"/>
</dbReference>
<comment type="subcellular location">
    <subcellularLocation>
        <location evidence="1">Cell membrane</location>
        <topology evidence="1">Multi-pass membrane protein</topology>
    </subcellularLocation>
</comment>
<dbReference type="InterPro" id="IPR001757">
    <property type="entry name" value="P_typ_ATPase"/>
</dbReference>
<evidence type="ECO:0000256" key="1">
    <source>
        <dbReference type="ARBA" id="ARBA00004651"/>
    </source>
</evidence>
<dbReference type="CDD" id="cd00371">
    <property type="entry name" value="HMA"/>
    <property type="match status" value="1"/>
</dbReference>
<feature type="transmembrane region" description="Helical" evidence="10">
    <location>
        <begin position="233"/>
        <end position="251"/>
    </location>
</feature>
<dbReference type="InterPro" id="IPR023298">
    <property type="entry name" value="ATPase_P-typ_TM_dom_sf"/>
</dbReference>
<dbReference type="Gene3D" id="3.40.50.1000">
    <property type="entry name" value="HAD superfamily/HAD-like"/>
    <property type="match status" value="1"/>
</dbReference>
<dbReference type="NCBIfam" id="TIGR01511">
    <property type="entry name" value="ATPase-IB1_Cu"/>
    <property type="match status" value="1"/>
</dbReference>
<evidence type="ECO:0000256" key="2">
    <source>
        <dbReference type="ARBA" id="ARBA00006024"/>
    </source>
</evidence>
<dbReference type="SUPFAM" id="SSF81653">
    <property type="entry name" value="Calcium ATPase, transduction domain A"/>
    <property type="match status" value="1"/>
</dbReference>
<feature type="domain" description="HMA" evidence="12">
    <location>
        <begin position="10"/>
        <end position="76"/>
    </location>
</feature>
<feature type="transmembrane region" description="Helical" evidence="10">
    <location>
        <begin position="139"/>
        <end position="156"/>
    </location>
</feature>
<evidence type="ECO:0000256" key="10">
    <source>
        <dbReference type="RuleBase" id="RU362081"/>
    </source>
</evidence>
<feature type="transmembrane region" description="Helical" evidence="10">
    <location>
        <begin position="413"/>
        <end position="446"/>
    </location>
</feature>
<feature type="transmembrane region" description="Helical" evidence="10">
    <location>
        <begin position="726"/>
        <end position="744"/>
    </location>
</feature>
<dbReference type="PRINTS" id="PR00119">
    <property type="entry name" value="CATATPASE"/>
</dbReference>
<keyword evidence="3 10" id="KW-0812">Transmembrane</keyword>
<dbReference type="PRINTS" id="PR00120">
    <property type="entry name" value="HATPASE"/>
</dbReference>
<proteinExistence type="inferred from homology"/>
<gene>
    <name evidence="13" type="ORF">H4W80_000001</name>
</gene>
<keyword evidence="5 10" id="KW-0547">Nucleotide-binding</keyword>
<accession>A0ABR9LNA1</accession>
<dbReference type="InterPro" id="IPR027256">
    <property type="entry name" value="P-typ_ATPase_IB"/>
</dbReference>
<dbReference type="CDD" id="cd02094">
    <property type="entry name" value="P-type_ATPase_Cu-like"/>
    <property type="match status" value="1"/>
</dbReference>
<keyword evidence="6 10" id="KW-0067">ATP-binding</keyword>
<keyword evidence="10" id="KW-1003">Cell membrane</keyword>
<dbReference type="SUPFAM" id="SSF56784">
    <property type="entry name" value="HAD-like"/>
    <property type="match status" value="1"/>
</dbReference>
<dbReference type="InterPro" id="IPR023214">
    <property type="entry name" value="HAD_sf"/>
</dbReference>
<dbReference type="InterPro" id="IPR036163">
    <property type="entry name" value="HMA_dom_sf"/>
</dbReference>
<evidence type="ECO:0000313" key="14">
    <source>
        <dbReference type="Proteomes" id="UP000633509"/>
    </source>
</evidence>
<feature type="transmembrane region" description="Helical" evidence="10">
    <location>
        <begin position="756"/>
        <end position="775"/>
    </location>
</feature>
<evidence type="ECO:0000256" key="6">
    <source>
        <dbReference type="ARBA" id="ARBA00022840"/>
    </source>
</evidence>
<dbReference type="Gene3D" id="3.30.70.100">
    <property type="match status" value="1"/>
</dbReference>
<evidence type="ECO:0000256" key="11">
    <source>
        <dbReference type="SAM" id="MobiDB-lite"/>
    </source>
</evidence>
<dbReference type="EMBL" id="JADBEK010000001">
    <property type="protein sequence ID" value="MBE1581743.1"/>
    <property type="molecule type" value="Genomic_DNA"/>
</dbReference>
<feature type="region of interest" description="Disordered" evidence="11">
    <location>
        <begin position="90"/>
        <end position="115"/>
    </location>
</feature>
<dbReference type="SFLD" id="SFLDS00003">
    <property type="entry name" value="Haloacid_Dehalogenase"/>
    <property type="match status" value="1"/>
</dbReference>
<dbReference type="Gene3D" id="3.40.1110.10">
    <property type="entry name" value="Calcium-transporting ATPase, cytoplasmic domain N"/>
    <property type="match status" value="1"/>
</dbReference>
<keyword evidence="14" id="KW-1185">Reference proteome</keyword>
<keyword evidence="9 10" id="KW-0472">Membrane</keyword>
<dbReference type="InterPro" id="IPR006121">
    <property type="entry name" value="HMA_dom"/>
</dbReference>
<dbReference type="Pfam" id="PF00122">
    <property type="entry name" value="E1-E2_ATPase"/>
    <property type="match status" value="1"/>
</dbReference>
<evidence type="ECO:0000256" key="5">
    <source>
        <dbReference type="ARBA" id="ARBA00022741"/>
    </source>
</evidence>
<dbReference type="InterPro" id="IPR059000">
    <property type="entry name" value="ATPase_P-type_domA"/>
</dbReference>
<name>A0ABR9LNA1_9ACTN</name>
<evidence type="ECO:0000256" key="4">
    <source>
        <dbReference type="ARBA" id="ARBA00022723"/>
    </source>
</evidence>
<feature type="transmembrane region" description="Helical" evidence="10">
    <location>
        <begin position="385"/>
        <end position="407"/>
    </location>
</feature>
<comment type="caution">
    <text evidence="13">The sequence shown here is derived from an EMBL/GenBank/DDBJ whole genome shotgun (WGS) entry which is preliminary data.</text>
</comment>
<sequence length="788" mass="81813">MTTGDTKDRSTAVLDVSGLQWASEQNVVRAVLSRRPGVIEVEVNPVGQSAVVVFDPRVTSLAELRRWVQECGYHCAGQSVPSHVCDPLAEPDPPDVAPAVREAPAEHGEHAAPSPHEMMGHGGHGAMSMEAMVADMRNRFLVAAVLSVPILIWSPIGREVLGLDVPVPFGLREDVWALLLSLPVIFYSSWIFFDGAVRALRARTLDMMVLVAVAIGAGWLYSLYITLTGGGEVFYEAAIVLAAFVLLGHWFEMRARGGANDAIRALLDLAPPKAVVIRDGEQVEIPTAEVVAGDVLLVRPGAKIAVDGAVMEGESEVDESMVTGESVPVHKAPGSAVVGATINKNGTLRVRATKVGADTALAQIVKLVQQAQSSKAPGQRLADRAAFWLVLVALAGGGLTLAVWLLSGAAAGTAMLFAITVVVVTCPDALGLATPTAIMVGTGLGAKRGVLFKNAMALETAARVQTVVMDKTGTLTRGEPEVTDVIADGMAEAELLRLAAAVERESEHPLAEAVVRYADAHAPGVPRAARFENVPGHGATAQVDGRRVVVGNTKLMQAEGVDLGPLASRREELTAGGRTAVVVAVDGRAAGVIGIADAPRDSSPAAVAALHEAGVEVVMLTGDNEATARRIAGQLGIDTVIAEVLPGDKAAKIAELQRDGRKVAMVGDGVNDAPALAQADLGIAIGAGTDVAIETADVVLMRSDPLDVPTALVIGRGTLRKMRQNLGWAIGYNTIALPIAAGVFEPAFGLVLRPEIAALSMSGSSFIVAVNALALKGLRLPRPAAAGD</sequence>
<evidence type="ECO:0000256" key="9">
    <source>
        <dbReference type="ARBA" id="ARBA00023136"/>
    </source>
</evidence>
<dbReference type="NCBIfam" id="TIGR01494">
    <property type="entry name" value="ATPase_P-type"/>
    <property type="match status" value="1"/>
</dbReference>
<reference evidence="13 14" key="1">
    <citation type="submission" date="2020-10" db="EMBL/GenBank/DDBJ databases">
        <title>Sequencing the genomes of 1000 actinobacteria strains.</title>
        <authorList>
            <person name="Klenk H.-P."/>
        </authorList>
    </citation>
    <scope>NUCLEOTIDE SEQUENCE [LARGE SCALE GENOMIC DNA]</scope>
    <source>
        <strain evidence="13 14">DSM 43173</strain>
    </source>
</reference>
<feature type="transmembrane region" description="Helical" evidence="10">
    <location>
        <begin position="176"/>
        <end position="193"/>
    </location>
</feature>
<dbReference type="RefSeq" id="WP_192783151.1">
    <property type="nucleotide sequence ID" value="NZ_JADBEK010000001.1"/>
</dbReference>
<dbReference type="InterPro" id="IPR023299">
    <property type="entry name" value="ATPase_P-typ_cyto_dom_N"/>
</dbReference>
<keyword evidence="8 10" id="KW-1133">Transmembrane helix</keyword>
<dbReference type="InterPro" id="IPR036412">
    <property type="entry name" value="HAD-like_sf"/>
</dbReference>
<feature type="transmembrane region" description="Helical" evidence="10">
    <location>
        <begin position="205"/>
        <end position="227"/>
    </location>
</feature>
<dbReference type="PROSITE" id="PS50846">
    <property type="entry name" value="HMA_2"/>
    <property type="match status" value="1"/>
</dbReference>
<dbReference type="PANTHER" id="PTHR43520:SF8">
    <property type="entry name" value="P-TYPE CU(+) TRANSPORTER"/>
    <property type="match status" value="1"/>
</dbReference>